<dbReference type="Proteomes" id="UP001558713">
    <property type="component" value="Unassembled WGS sequence"/>
</dbReference>
<protein>
    <submittedName>
        <fullName evidence="2">F-box/kelch-repeat protein</fullName>
    </submittedName>
</protein>
<reference evidence="2 3" key="1">
    <citation type="submission" date="2024-04" db="EMBL/GenBank/DDBJ databases">
        <title>Genome assembly C_amara_ONT_v2.</title>
        <authorList>
            <person name="Yant L."/>
            <person name="Moore C."/>
            <person name="Slenker M."/>
        </authorList>
    </citation>
    <scope>NUCLEOTIDE SEQUENCE [LARGE SCALE GENOMIC DNA]</scope>
    <source>
        <tissue evidence="2">Leaf</tissue>
    </source>
</reference>
<name>A0ABD1BSI2_CARAN</name>
<feature type="region of interest" description="Disordered" evidence="1">
    <location>
        <begin position="1"/>
        <end position="20"/>
    </location>
</feature>
<keyword evidence="3" id="KW-1185">Reference proteome</keyword>
<sequence>MSISNSVDEENPQKKLKLSSPSQCGLSSLPDEVVLSCVVRVSRWDQPSLFLASKSYRSLMVSPDLYDLRSLMGCTKNFNYLCLRIPPDPNPRWFVFSPKRSQSSAASPSPITLLSASGRFLGGGPWSRDLCHQWEY</sequence>
<dbReference type="EMBL" id="JBANAX010000161">
    <property type="protein sequence ID" value="KAL1220137.1"/>
    <property type="molecule type" value="Genomic_DNA"/>
</dbReference>
<dbReference type="AlphaFoldDB" id="A0ABD1BSI2"/>
<gene>
    <name evidence="2" type="ORF">V5N11_035069</name>
</gene>
<accession>A0ABD1BSI2</accession>
<dbReference type="PANTHER" id="PTHR24414:SF184">
    <property type="entry name" value="GALACTOSE OXIDASE_KELCH REPEAT SUPERFAMILY PROTEIN"/>
    <property type="match status" value="1"/>
</dbReference>
<evidence type="ECO:0000256" key="1">
    <source>
        <dbReference type="SAM" id="MobiDB-lite"/>
    </source>
</evidence>
<evidence type="ECO:0000313" key="2">
    <source>
        <dbReference type="EMBL" id="KAL1220137.1"/>
    </source>
</evidence>
<dbReference type="PANTHER" id="PTHR24414">
    <property type="entry name" value="F-BOX/KELCH-REPEAT PROTEIN SKIP4"/>
    <property type="match status" value="1"/>
</dbReference>
<dbReference type="InterPro" id="IPR050354">
    <property type="entry name" value="F-box/kelch-repeat_ARATH"/>
</dbReference>
<comment type="caution">
    <text evidence="2">The sequence shown here is derived from an EMBL/GenBank/DDBJ whole genome shotgun (WGS) entry which is preliminary data.</text>
</comment>
<organism evidence="2 3">
    <name type="scientific">Cardamine amara subsp. amara</name>
    <dbReference type="NCBI Taxonomy" id="228776"/>
    <lineage>
        <taxon>Eukaryota</taxon>
        <taxon>Viridiplantae</taxon>
        <taxon>Streptophyta</taxon>
        <taxon>Embryophyta</taxon>
        <taxon>Tracheophyta</taxon>
        <taxon>Spermatophyta</taxon>
        <taxon>Magnoliopsida</taxon>
        <taxon>eudicotyledons</taxon>
        <taxon>Gunneridae</taxon>
        <taxon>Pentapetalae</taxon>
        <taxon>rosids</taxon>
        <taxon>malvids</taxon>
        <taxon>Brassicales</taxon>
        <taxon>Brassicaceae</taxon>
        <taxon>Cardamineae</taxon>
        <taxon>Cardamine</taxon>
    </lineage>
</organism>
<proteinExistence type="predicted"/>
<evidence type="ECO:0000313" key="3">
    <source>
        <dbReference type="Proteomes" id="UP001558713"/>
    </source>
</evidence>